<dbReference type="GO" id="GO:0016853">
    <property type="term" value="F:isomerase activity"/>
    <property type="evidence" value="ECO:0007669"/>
    <property type="project" value="UniProtKB-KW"/>
</dbReference>
<keyword evidence="6 7" id="KW-0413">Isomerase</keyword>
<dbReference type="Pfam" id="PF00639">
    <property type="entry name" value="Rotamase"/>
    <property type="match status" value="2"/>
</dbReference>
<evidence type="ECO:0000256" key="1">
    <source>
        <dbReference type="ARBA" id="ARBA00022729"/>
    </source>
</evidence>
<evidence type="ECO:0000259" key="8">
    <source>
        <dbReference type="PROSITE" id="PS50198"/>
    </source>
</evidence>
<evidence type="ECO:0000256" key="2">
    <source>
        <dbReference type="ARBA" id="ARBA00022737"/>
    </source>
</evidence>
<keyword evidence="5 7" id="KW-0143">Chaperone</keyword>
<keyword evidence="10" id="KW-1185">Reference proteome</keyword>
<dbReference type="EC" id="5.2.1.8" evidence="7"/>
<gene>
    <name evidence="7 9" type="primary">surA</name>
    <name evidence="9" type="ORF">Q3O60_07825</name>
</gene>
<evidence type="ECO:0000256" key="7">
    <source>
        <dbReference type="HAMAP-Rule" id="MF_01183"/>
    </source>
</evidence>
<dbReference type="EMBL" id="JAUZVZ010000009">
    <property type="protein sequence ID" value="MDP4536091.1"/>
    <property type="molecule type" value="Genomic_DNA"/>
</dbReference>
<protein>
    <recommendedName>
        <fullName evidence="7">Chaperone SurA</fullName>
    </recommendedName>
    <alternativeName>
        <fullName evidence="7">Peptidyl-prolyl cis-trans isomerase SurA</fullName>
        <shortName evidence="7">PPIase SurA</shortName>
        <ecNumber evidence="7">5.2.1.8</ecNumber>
    </alternativeName>
    <alternativeName>
        <fullName evidence="7">Rotamase SurA</fullName>
    </alternativeName>
</protein>
<dbReference type="InterPro" id="IPR023034">
    <property type="entry name" value="PPIase_SurA"/>
</dbReference>
<dbReference type="HAMAP" id="MF_01183">
    <property type="entry name" value="Chaperone_SurA"/>
    <property type="match status" value="1"/>
</dbReference>
<evidence type="ECO:0000256" key="4">
    <source>
        <dbReference type="ARBA" id="ARBA00023110"/>
    </source>
</evidence>
<name>A0ABT9GYF5_9GAMM</name>
<dbReference type="InterPro" id="IPR046357">
    <property type="entry name" value="PPIase_dom_sf"/>
</dbReference>
<feature type="domain" description="PpiC" evidence="8">
    <location>
        <begin position="283"/>
        <end position="383"/>
    </location>
</feature>
<comment type="function">
    <text evidence="7">Chaperone involved in the correct folding and assembly of outer membrane proteins. Recognizes specific patterns of aromatic residues and the orientation of their side chains, which are found more frequently in integral outer membrane proteins. May act in both early periplasmic and late outer membrane-associated steps of protein maturation.</text>
</comment>
<comment type="subcellular location">
    <subcellularLocation>
        <location evidence="7">Periplasm</location>
    </subcellularLocation>
    <text evidence="7">Is capable of associating with the outer membrane.</text>
</comment>
<dbReference type="RefSeq" id="WP_305893357.1">
    <property type="nucleotide sequence ID" value="NZ_JAUZVZ010000009.1"/>
</dbReference>
<dbReference type="Gene3D" id="3.10.50.40">
    <property type="match status" value="2"/>
</dbReference>
<organism evidence="9 10">
    <name type="scientific">Alkalimonas collagenimarina</name>
    <dbReference type="NCBI Taxonomy" id="400390"/>
    <lineage>
        <taxon>Bacteria</taxon>
        <taxon>Pseudomonadati</taxon>
        <taxon>Pseudomonadota</taxon>
        <taxon>Gammaproteobacteria</taxon>
        <taxon>Alkalimonas</taxon>
    </lineage>
</organism>
<evidence type="ECO:0000256" key="3">
    <source>
        <dbReference type="ARBA" id="ARBA00022764"/>
    </source>
</evidence>
<dbReference type="SUPFAM" id="SSF54534">
    <property type="entry name" value="FKBP-like"/>
    <property type="match status" value="2"/>
</dbReference>
<dbReference type="InterPro" id="IPR050280">
    <property type="entry name" value="OMP_Chaperone_SurA"/>
</dbReference>
<dbReference type="Gene3D" id="1.10.4030.10">
    <property type="entry name" value="Porin chaperone SurA, peptide-binding domain"/>
    <property type="match status" value="2"/>
</dbReference>
<keyword evidence="2 7" id="KW-0677">Repeat</keyword>
<comment type="catalytic activity">
    <reaction evidence="7">
        <text>[protein]-peptidylproline (omega=180) = [protein]-peptidylproline (omega=0)</text>
        <dbReference type="Rhea" id="RHEA:16237"/>
        <dbReference type="Rhea" id="RHEA-COMP:10747"/>
        <dbReference type="Rhea" id="RHEA-COMP:10748"/>
        <dbReference type="ChEBI" id="CHEBI:83833"/>
        <dbReference type="ChEBI" id="CHEBI:83834"/>
        <dbReference type="EC" id="5.2.1.8"/>
    </reaction>
</comment>
<feature type="domain" description="PpiC" evidence="8">
    <location>
        <begin position="173"/>
        <end position="274"/>
    </location>
</feature>
<dbReference type="InterPro" id="IPR015391">
    <property type="entry name" value="SurA_N"/>
</dbReference>
<evidence type="ECO:0000256" key="5">
    <source>
        <dbReference type="ARBA" id="ARBA00023186"/>
    </source>
</evidence>
<dbReference type="SUPFAM" id="SSF109998">
    <property type="entry name" value="Triger factor/SurA peptide-binding domain-like"/>
    <property type="match status" value="1"/>
</dbReference>
<accession>A0ABT9GYF5</accession>
<comment type="domain">
    <text evidence="7">The PPIase activity resides only in the second parvulin domain. The N-terminal region and the C-terminal tail are necessary and sufficient for the chaperone activity of SurA. The PPIase activity is dispensable for SurA to function as a chaperone. The N-terminal region and the C-terminal tail are also required for porin recognition.</text>
</comment>
<sequence precursor="true">MKLFSCIILSCMLLQSLPTAFANEQEVDRIAAIVDSGVVLKSEVEEVVKRVKRNAVAQGQSLPSDDVLRVQALDRLINTSLQMQMADRMGLQISDSQLDQTIQSIASGEGMTLEQFRQQVVAEEGSYQTFRERLREEITTNEVLRNSVQRRIYISPQEVESLLRVMQEQGATNEQYNIGHILIGLPSQATTDDIDSARDRAEAVLKLLKEGSDFRQQALTSSSGSRALEGGDMGWMNINEMPTLFAEAIRDKRRGDLIGPLRSGAGFHILTIFDIRGENVTEIQEVRARHVLIRPSIILSEERARETLARFGREFRNGNADFAAFAKEHSEDPGSRNNGGDLGWADPEIYVPEFRDTLRRLDIDELSEPFRTQHGWHIVQLLDRRSVDATAENQREQIYRMIFNRRFNEETSNFLRELRDEAYVEVVE</sequence>
<dbReference type="PANTHER" id="PTHR47637">
    <property type="entry name" value="CHAPERONE SURA"/>
    <property type="match status" value="1"/>
</dbReference>
<evidence type="ECO:0000256" key="6">
    <source>
        <dbReference type="ARBA" id="ARBA00023235"/>
    </source>
</evidence>
<feature type="signal peptide" evidence="7">
    <location>
        <begin position="1"/>
        <end position="22"/>
    </location>
</feature>
<feature type="chain" id="PRO_5044942386" description="Chaperone SurA" evidence="7">
    <location>
        <begin position="23"/>
        <end position="428"/>
    </location>
</feature>
<dbReference type="InterPro" id="IPR027304">
    <property type="entry name" value="Trigger_fact/SurA_dom_sf"/>
</dbReference>
<comment type="caution">
    <text evidence="9">The sequence shown here is derived from an EMBL/GenBank/DDBJ whole genome shotgun (WGS) entry which is preliminary data.</text>
</comment>
<evidence type="ECO:0000313" key="10">
    <source>
        <dbReference type="Proteomes" id="UP001231616"/>
    </source>
</evidence>
<dbReference type="Proteomes" id="UP001231616">
    <property type="component" value="Unassembled WGS sequence"/>
</dbReference>
<evidence type="ECO:0000313" key="9">
    <source>
        <dbReference type="EMBL" id="MDP4536091.1"/>
    </source>
</evidence>
<dbReference type="InterPro" id="IPR000297">
    <property type="entry name" value="PPIase_PpiC"/>
</dbReference>
<dbReference type="PROSITE" id="PS50198">
    <property type="entry name" value="PPIC_PPIASE_2"/>
    <property type="match status" value="2"/>
</dbReference>
<keyword evidence="4 7" id="KW-0697">Rotamase</keyword>
<proteinExistence type="inferred from homology"/>
<reference evidence="9 10" key="1">
    <citation type="submission" date="2023-08" db="EMBL/GenBank/DDBJ databases">
        <authorList>
            <person name="Joshi A."/>
            <person name="Thite S."/>
        </authorList>
    </citation>
    <scope>NUCLEOTIDE SEQUENCE [LARGE SCALE GENOMIC DNA]</scope>
    <source>
        <strain evidence="9 10">AC40</strain>
    </source>
</reference>
<dbReference type="PANTHER" id="PTHR47637:SF1">
    <property type="entry name" value="CHAPERONE SURA"/>
    <property type="match status" value="1"/>
</dbReference>
<keyword evidence="1 7" id="KW-0732">Signal</keyword>
<dbReference type="NCBIfam" id="NF008038">
    <property type="entry name" value="PRK10770.1"/>
    <property type="match status" value="1"/>
</dbReference>
<dbReference type="Pfam" id="PF09312">
    <property type="entry name" value="SurA_N"/>
    <property type="match status" value="1"/>
</dbReference>
<keyword evidence="3 7" id="KW-0574">Periplasm</keyword>